<organism evidence="2 3">
    <name type="scientific">Zizania palustris</name>
    <name type="common">Northern wild rice</name>
    <dbReference type="NCBI Taxonomy" id="103762"/>
    <lineage>
        <taxon>Eukaryota</taxon>
        <taxon>Viridiplantae</taxon>
        <taxon>Streptophyta</taxon>
        <taxon>Embryophyta</taxon>
        <taxon>Tracheophyta</taxon>
        <taxon>Spermatophyta</taxon>
        <taxon>Magnoliopsida</taxon>
        <taxon>Liliopsida</taxon>
        <taxon>Poales</taxon>
        <taxon>Poaceae</taxon>
        <taxon>BOP clade</taxon>
        <taxon>Oryzoideae</taxon>
        <taxon>Oryzeae</taxon>
        <taxon>Zizaniinae</taxon>
        <taxon>Zizania</taxon>
    </lineage>
</organism>
<proteinExistence type="predicted"/>
<name>A0A8J5SP27_ZIZPA</name>
<feature type="compositionally biased region" description="Basic and acidic residues" evidence="1">
    <location>
        <begin position="117"/>
        <end position="132"/>
    </location>
</feature>
<evidence type="ECO:0000313" key="2">
    <source>
        <dbReference type="EMBL" id="KAG8058794.1"/>
    </source>
</evidence>
<protein>
    <submittedName>
        <fullName evidence="2">Uncharacterized protein</fullName>
    </submittedName>
</protein>
<keyword evidence="3" id="KW-1185">Reference proteome</keyword>
<dbReference type="EMBL" id="JAAALK010000287">
    <property type="protein sequence ID" value="KAG8058794.1"/>
    <property type="molecule type" value="Genomic_DNA"/>
</dbReference>
<comment type="caution">
    <text evidence="2">The sequence shown here is derived from an EMBL/GenBank/DDBJ whole genome shotgun (WGS) entry which is preliminary data.</text>
</comment>
<dbReference type="AlphaFoldDB" id="A0A8J5SP27"/>
<gene>
    <name evidence="2" type="ORF">GUJ93_ZPchr0002g26291</name>
</gene>
<evidence type="ECO:0000256" key="1">
    <source>
        <dbReference type="SAM" id="MobiDB-lite"/>
    </source>
</evidence>
<feature type="region of interest" description="Disordered" evidence="1">
    <location>
        <begin position="48"/>
        <end position="138"/>
    </location>
</feature>
<reference evidence="2" key="2">
    <citation type="submission" date="2021-02" db="EMBL/GenBank/DDBJ databases">
        <authorList>
            <person name="Kimball J.A."/>
            <person name="Haas M.W."/>
            <person name="Macchietto M."/>
            <person name="Kono T."/>
            <person name="Duquette J."/>
            <person name="Shao M."/>
        </authorList>
    </citation>
    <scope>NUCLEOTIDE SEQUENCE</scope>
    <source>
        <tissue evidence="2">Fresh leaf tissue</tissue>
    </source>
</reference>
<feature type="compositionally biased region" description="Low complexity" evidence="1">
    <location>
        <begin position="48"/>
        <end position="67"/>
    </location>
</feature>
<reference evidence="2" key="1">
    <citation type="journal article" date="2021" name="bioRxiv">
        <title>Whole Genome Assembly and Annotation of Northern Wild Rice, Zizania palustris L., Supports a Whole Genome Duplication in the Zizania Genus.</title>
        <authorList>
            <person name="Haas M."/>
            <person name="Kono T."/>
            <person name="Macchietto M."/>
            <person name="Millas R."/>
            <person name="McGilp L."/>
            <person name="Shao M."/>
            <person name="Duquette J."/>
            <person name="Hirsch C.N."/>
            <person name="Kimball J."/>
        </authorList>
    </citation>
    <scope>NUCLEOTIDE SEQUENCE</scope>
    <source>
        <tissue evidence="2">Fresh leaf tissue</tissue>
    </source>
</reference>
<sequence length="138" mass="14888">MIKLRKMPSLYIFTSLMQFCSPSPSPSRRSSRKPSLLPPLAARSTAAIASLPASAATRLPARAAPRPSSQPPAPPSPRAPTADILARAAHHRRHPPLERRPQSIPLSAAHSPPPLHADSHMQQREAETEEQPRSGGNN</sequence>
<evidence type="ECO:0000313" key="3">
    <source>
        <dbReference type="Proteomes" id="UP000729402"/>
    </source>
</evidence>
<feature type="compositionally biased region" description="Pro residues" evidence="1">
    <location>
        <begin position="68"/>
        <end position="78"/>
    </location>
</feature>
<accession>A0A8J5SP27</accession>
<dbReference type="Proteomes" id="UP000729402">
    <property type="component" value="Unassembled WGS sequence"/>
</dbReference>